<organism evidence="6 7">
    <name type="scientific">Aquabacterium soli</name>
    <dbReference type="NCBI Taxonomy" id="2493092"/>
    <lineage>
        <taxon>Bacteria</taxon>
        <taxon>Pseudomonadati</taxon>
        <taxon>Pseudomonadota</taxon>
        <taxon>Betaproteobacteria</taxon>
        <taxon>Burkholderiales</taxon>
        <taxon>Aquabacterium</taxon>
    </lineage>
</organism>
<dbReference type="PROSITE" id="PS50931">
    <property type="entry name" value="HTH_LYSR"/>
    <property type="match status" value="1"/>
</dbReference>
<feature type="domain" description="HTH lysR-type" evidence="5">
    <location>
        <begin position="16"/>
        <end position="69"/>
    </location>
</feature>
<dbReference type="Gene3D" id="1.10.10.10">
    <property type="entry name" value="Winged helix-like DNA-binding domain superfamily/Winged helix DNA-binding domain"/>
    <property type="match status" value="1"/>
</dbReference>
<evidence type="ECO:0000256" key="3">
    <source>
        <dbReference type="ARBA" id="ARBA00023125"/>
    </source>
</evidence>
<dbReference type="EMBL" id="RSED01000006">
    <property type="protein sequence ID" value="RRS04671.1"/>
    <property type="molecule type" value="Genomic_DNA"/>
</dbReference>
<evidence type="ECO:0000256" key="4">
    <source>
        <dbReference type="ARBA" id="ARBA00023163"/>
    </source>
</evidence>
<dbReference type="GO" id="GO:0003677">
    <property type="term" value="F:DNA binding"/>
    <property type="evidence" value="ECO:0007669"/>
    <property type="project" value="UniProtKB-KW"/>
</dbReference>
<dbReference type="Gene3D" id="3.40.190.290">
    <property type="match status" value="1"/>
</dbReference>
<dbReference type="InterPro" id="IPR000847">
    <property type="entry name" value="LysR_HTH_N"/>
</dbReference>
<keyword evidence="2" id="KW-0805">Transcription regulation</keyword>
<keyword evidence="3" id="KW-0238">DNA-binding</keyword>
<sequence length="314" mass="33380">MPAALKALTYRVNPFDLRLFTAVLEHGTITAAAQAAHLSLAAASARIKALEDAVGARLLERAKTGATPTDAGRALARHAHRVLTELEALHLEMAGFGHGLRGTVRVLGNTAAVAEALPPLLGHFLKAHPDIDVQLQEMSSDLVLEGLRRGTADIGIVADYVDSSGLRVHPWIDDQLVALLPRGRATVKPDTRAPRAMRFADLLDRDFVGLGAENGLSRFLHRQAGLGGRVPHHRVRVSSLDAVARIVAAGVGVAVVPRCAAERWRGAAVRAVPLADAWSHRRLLLCTRDEGGRAVAAQALVDFLKASNAQGAQP</sequence>
<dbReference type="SUPFAM" id="SSF46785">
    <property type="entry name" value="Winged helix' DNA-binding domain"/>
    <property type="match status" value="1"/>
</dbReference>
<evidence type="ECO:0000313" key="7">
    <source>
        <dbReference type="Proteomes" id="UP000269265"/>
    </source>
</evidence>
<reference evidence="6 7" key="1">
    <citation type="submission" date="2018-12" db="EMBL/GenBank/DDBJ databases">
        <title>The whole draft genome of Aquabacterium sp. SJQ9.</title>
        <authorList>
            <person name="Sun L."/>
            <person name="Gao X."/>
            <person name="Chen W."/>
            <person name="Huang K."/>
        </authorList>
    </citation>
    <scope>NUCLEOTIDE SEQUENCE [LARGE SCALE GENOMIC DNA]</scope>
    <source>
        <strain evidence="6 7">SJQ9</strain>
    </source>
</reference>
<dbReference type="InterPro" id="IPR050950">
    <property type="entry name" value="HTH-type_LysR_regulators"/>
</dbReference>
<dbReference type="InterPro" id="IPR036390">
    <property type="entry name" value="WH_DNA-bd_sf"/>
</dbReference>
<dbReference type="RefSeq" id="WP_125243045.1">
    <property type="nucleotide sequence ID" value="NZ_RSED01000006.1"/>
</dbReference>
<dbReference type="PANTHER" id="PTHR30419">
    <property type="entry name" value="HTH-TYPE TRANSCRIPTIONAL REGULATOR YBHD"/>
    <property type="match status" value="1"/>
</dbReference>
<proteinExistence type="inferred from homology"/>
<evidence type="ECO:0000259" key="5">
    <source>
        <dbReference type="PROSITE" id="PS50931"/>
    </source>
</evidence>
<dbReference type="GO" id="GO:0003700">
    <property type="term" value="F:DNA-binding transcription factor activity"/>
    <property type="evidence" value="ECO:0007669"/>
    <property type="project" value="InterPro"/>
</dbReference>
<keyword evidence="7" id="KW-1185">Reference proteome</keyword>
<protein>
    <submittedName>
        <fullName evidence="6">LysR family transcriptional regulator</fullName>
    </submittedName>
</protein>
<name>A0A3R8T2L2_9BURK</name>
<evidence type="ECO:0000256" key="2">
    <source>
        <dbReference type="ARBA" id="ARBA00023015"/>
    </source>
</evidence>
<gene>
    <name evidence="6" type="ORF">EIP75_09635</name>
</gene>
<evidence type="ECO:0000313" key="6">
    <source>
        <dbReference type="EMBL" id="RRS04671.1"/>
    </source>
</evidence>
<dbReference type="AlphaFoldDB" id="A0A3R8T2L2"/>
<dbReference type="Proteomes" id="UP000269265">
    <property type="component" value="Unassembled WGS sequence"/>
</dbReference>
<comment type="caution">
    <text evidence="6">The sequence shown here is derived from an EMBL/GenBank/DDBJ whole genome shotgun (WGS) entry which is preliminary data.</text>
</comment>
<dbReference type="InterPro" id="IPR005119">
    <property type="entry name" value="LysR_subst-bd"/>
</dbReference>
<comment type="similarity">
    <text evidence="1">Belongs to the LysR transcriptional regulatory family.</text>
</comment>
<dbReference type="PANTHER" id="PTHR30419:SF2">
    <property type="entry name" value="LYSR FAMILY TRANSCRIPTIONAL REGULATOR"/>
    <property type="match status" value="1"/>
</dbReference>
<dbReference type="Pfam" id="PF00126">
    <property type="entry name" value="HTH_1"/>
    <property type="match status" value="1"/>
</dbReference>
<dbReference type="InterPro" id="IPR036388">
    <property type="entry name" value="WH-like_DNA-bd_sf"/>
</dbReference>
<dbReference type="Pfam" id="PF03466">
    <property type="entry name" value="LysR_substrate"/>
    <property type="match status" value="1"/>
</dbReference>
<dbReference type="OrthoDB" id="9785974at2"/>
<dbReference type="GO" id="GO:0005829">
    <property type="term" value="C:cytosol"/>
    <property type="evidence" value="ECO:0007669"/>
    <property type="project" value="TreeGrafter"/>
</dbReference>
<keyword evidence="4" id="KW-0804">Transcription</keyword>
<evidence type="ECO:0000256" key="1">
    <source>
        <dbReference type="ARBA" id="ARBA00009437"/>
    </source>
</evidence>
<accession>A0A3R8T2L2</accession>
<dbReference type="SUPFAM" id="SSF53850">
    <property type="entry name" value="Periplasmic binding protein-like II"/>
    <property type="match status" value="1"/>
</dbReference>